<keyword evidence="2" id="KW-0479">Metal-binding</keyword>
<reference evidence="4" key="2">
    <citation type="journal article" date="2021" name="PeerJ">
        <title>Extensive microbial diversity within the chicken gut microbiome revealed by metagenomics and culture.</title>
        <authorList>
            <person name="Gilroy R."/>
            <person name="Ravi A."/>
            <person name="Getino M."/>
            <person name="Pursley I."/>
            <person name="Horton D.L."/>
            <person name="Alikhan N.F."/>
            <person name="Baker D."/>
            <person name="Gharbi K."/>
            <person name="Hall N."/>
            <person name="Watson M."/>
            <person name="Adriaenssens E.M."/>
            <person name="Foster-Nyarko E."/>
            <person name="Jarju S."/>
            <person name="Secka A."/>
            <person name="Antonio M."/>
            <person name="Oren A."/>
            <person name="Chaudhuri R.R."/>
            <person name="La Ragione R."/>
            <person name="Hildebrand F."/>
            <person name="Pallen M.J."/>
        </authorList>
    </citation>
    <scope>NUCLEOTIDE SEQUENCE</scope>
    <source>
        <strain evidence="4">15467</strain>
    </source>
</reference>
<accession>A0A9D9DLQ0</accession>
<dbReference type="InterPro" id="IPR004559">
    <property type="entry name" value="HemW-like"/>
</dbReference>
<dbReference type="GO" id="GO:0005737">
    <property type="term" value="C:cytoplasm"/>
    <property type="evidence" value="ECO:0007669"/>
    <property type="project" value="UniProtKB-SubCell"/>
</dbReference>
<feature type="domain" description="Radical SAM core" evidence="3">
    <location>
        <begin position="1"/>
        <end position="234"/>
    </location>
</feature>
<comment type="caution">
    <text evidence="4">The sequence shown here is derived from an EMBL/GenBank/DDBJ whole genome shotgun (WGS) entry which is preliminary data.</text>
</comment>
<dbReference type="PROSITE" id="PS51918">
    <property type="entry name" value="RADICAL_SAM"/>
    <property type="match status" value="1"/>
</dbReference>
<dbReference type="InterPro" id="IPR023404">
    <property type="entry name" value="rSAM_horseshoe"/>
</dbReference>
<dbReference type="GO" id="GO:0006779">
    <property type="term" value="P:porphyrin-containing compound biosynthetic process"/>
    <property type="evidence" value="ECO:0007669"/>
    <property type="project" value="InterPro"/>
</dbReference>
<proteinExistence type="inferred from homology"/>
<dbReference type="Pfam" id="PF04055">
    <property type="entry name" value="Radical_SAM"/>
    <property type="match status" value="1"/>
</dbReference>
<name>A0A9D9DLQ0_9BACT</name>
<dbReference type="SMART" id="SM00729">
    <property type="entry name" value="Elp3"/>
    <property type="match status" value="1"/>
</dbReference>
<dbReference type="AlphaFoldDB" id="A0A9D9DLQ0"/>
<keyword evidence="2" id="KW-0143">Chaperone</keyword>
<dbReference type="GO" id="GO:0046872">
    <property type="term" value="F:metal ion binding"/>
    <property type="evidence" value="ECO:0007669"/>
    <property type="project" value="UniProtKB-UniRule"/>
</dbReference>
<dbReference type="GO" id="GO:0004109">
    <property type="term" value="F:coproporphyrinogen oxidase activity"/>
    <property type="evidence" value="ECO:0007669"/>
    <property type="project" value="InterPro"/>
</dbReference>
<organism evidence="4 5">
    <name type="scientific">Candidatus Egerieousia excrementavium</name>
    <dbReference type="NCBI Taxonomy" id="2840778"/>
    <lineage>
        <taxon>Bacteria</taxon>
        <taxon>Pseudomonadati</taxon>
        <taxon>Bacteroidota</taxon>
        <taxon>Bacteroidia</taxon>
        <taxon>Bacteroidales</taxon>
        <taxon>Candidatus Egerieousia</taxon>
    </lineage>
</organism>
<reference evidence="4" key="1">
    <citation type="submission" date="2020-10" db="EMBL/GenBank/DDBJ databases">
        <authorList>
            <person name="Gilroy R."/>
        </authorList>
    </citation>
    <scope>NUCLEOTIDE SEQUENCE</scope>
    <source>
        <strain evidence="4">15467</strain>
    </source>
</reference>
<dbReference type="CDD" id="cd01335">
    <property type="entry name" value="Radical_SAM"/>
    <property type="match status" value="1"/>
</dbReference>
<gene>
    <name evidence="4" type="primary">hemW</name>
    <name evidence="4" type="ORF">IAC68_06985</name>
</gene>
<dbReference type="Pfam" id="PF06969">
    <property type="entry name" value="HemN_C"/>
    <property type="match status" value="1"/>
</dbReference>
<dbReference type="SFLD" id="SFLDG01065">
    <property type="entry name" value="anaerobic_coproporphyrinogen-I"/>
    <property type="match status" value="1"/>
</dbReference>
<keyword evidence="2" id="KW-0411">Iron-sulfur</keyword>
<evidence type="ECO:0000313" key="4">
    <source>
        <dbReference type="EMBL" id="MBO8429656.1"/>
    </source>
</evidence>
<dbReference type="GO" id="GO:0051539">
    <property type="term" value="F:4 iron, 4 sulfur cluster binding"/>
    <property type="evidence" value="ECO:0007669"/>
    <property type="project" value="UniProtKB-UniRule"/>
</dbReference>
<dbReference type="NCBIfam" id="TIGR00539">
    <property type="entry name" value="hemN_rel"/>
    <property type="match status" value="1"/>
</dbReference>
<keyword evidence="2" id="KW-0963">Cytoplasm</keyword>
<keyword evidence="2" id="KW-0004">4Fe-4S</keyword>
<protein>
    <recommendedName>
        <fullName evidence="2">Heme chaperone HemW</fullName>
    </recommendedName>
</protein>
<dbReference type="InterPro" id="IPR034505">
    <property type="entry name" value="Coproporphyrinogen-III_oxidase"/>
</dbReference>
<evidence type="ECO:0000259" key="3">
    <source>
        <dbReference type="PROSITE" id="PS51918"/>
    </source>
</evidence>
<dbReference type="InterPro" id="IPR006638">
    <property type="entry name" value="Elp3/MiaA/NifB-like_rSAM"/>
</dbReference>
<dbReference type="SUPFAM" id="SSF102114">
    <property type="entry name" value="Radical SAM enzymes"/>
    <property type="match status" value="1"/>
</dbReference>
<dbReference type="SFLD" id="SFLDS00029">
    <property type="entry name" value="Radical_SAM"/>
    <property type="match status" value="1"/>
</dbReference>
<evidence type="ECO:0000313" key="5">
    <source>
        <dbReference type="Proteomes" id="UP000823635"/>
    </source>
</evidence>
<comment type="subcellular location">
    <subcellularLocation>
        <location evidence="2">Cytoplasm</location>
    </subcellularLocation>
</comment>
<dbReference type="InterPro" id="IPR007197">
    <property type="entry name" value="rSAM"/>
</dbReference>
<comment type="function">
    <text evidence="2">Probably acts as a heme chaperone, transferring heme to an unknown acceptor. Binds one molecule of heme per monomer, possibly covalently. Binds 1 [4Fe-4S] cluster. The cluster is coordinated with 3 cysteines and an exchangeable S-adenosyl-L-methionine.</text>
</comment>
<dbReference type="SFLD" id="SFLDF00562">
    <property type="entry name" value="HemN-like__clustered_with_heat"/>
    <property type="match status" value="1"/>
</dbReference>
<dbReference type="EMBL" id="JADINB010000146">
    <property type="protein sequence ID" value="MBO8429656.1"/>
    <property type="molecule type" value="Genomic_DNA"/>
</dbReference>
<keyword evidence="2" id="KW-0949">S-adenosyl-L-methionine</keyword>
<keyword evidence="2" id="KW-0349">Heme</keyword>
<dbReference type="Gene3D" id="3.80.30.20">
    <property type="entry name" value="tm_1862 like domain"/>
    <property type="match status" value="1"/>
</dbReference>
<evidence type="ECO:0000256" key="2">
    <source>
        <dbReference type="RuleBase" id="RU364116"/>
    </source>
</evidence>
<comment type="similarity">
    <text evidence="1">Belongs to the anaerobic coproporphyrinogen-III oxidase family. HemW subfamily.</text>
</comment>
<sequence>MHLYLHIPFCSSFCSYCGFYSVKLLSMREKYVEALCREIEHEGGCSQWSQDKRSAGTVYIGGGTPSVLTIRQLGKIIDTIRKHFPLSAPQEFTIEVNPDDVTPEYASGLKKLPVNRISMGVQSFHDSALKWMNRRHTADKAREAFNTLRCCGFENISLDLIFGYASLSEQMWKEDLEQICTLAPEHVSAYQMSIEPGSATAAMAHRGEKVIHSPQKCALQYSMLQNILKEKGYFQYEISNFAKKGNDGSLMKALHNSSYWSGEPYLGLGPGAHSYSGILHGCKGLHAIRRWNLPSVKRYCSHFSPSGEKKTELPVSGSEHLGITDIFNETIMLRLRTRQGLDLNSLKEISTPLFAETLPRIEKMVENGELLSDGGKIRIPPEKLFVSDGIIRDLFI</sequence>
<dbReference type="Proteomes" id="UP000823635">
    <property type="component" value="Unassembled WGS sequence"/>
</dbReference>
<dbReference type="InterPro" id="IPR010723">
    <property type="entry name" value="HemN_C"/>
</dbReference>
<keyword evidence="2" id="KW-0408">Iron</keyword>
<evidence type="ECO:0000256" key="1">
    <source>
        <dbReference type="ARBA" id="ARBA00006100"/>
    </source>
</evidence>
<dbReference type="InterPro" id="IPR058240">
    <property type="entry name" value="rSAM_sf"/>
</dbReference>
<dbReference type="PANTHER" id="PTHR13932:SF5">
    <property type="entry name" value="RADICAL S-ADENOSYL METHIONINE DOMAIN-CONTAINING PROTEIN 1, MITOCHONDRIAL"/>
    <property type="match status" value="1"/>
</dbReference>
<dbReference type="PANTHER" id="PTHR13932">
    <property type="entry name" value="COPROPORPHYRINIGEN III OXIDASE"/>
    <property type="match status" value="1"/>
</dbReference>